<dbReference type="Gene3D" id="3.40.50.880">
    <property type="match status" value="1"/>
</dbReference>
<keyword evidence="4" id="KW-1185">Reference proteome</keyword>
<protein>
    <submittedName>
        <fullName evidence="3">Trehalose utilization</fullName>
    </submittedName>
</protein>
<dbReference type="EMBL" id="SJPU01000002">
    <property type="protein sequence ID" value="TWU16662.1"/>
    <property type="molecule type" value="Genomic_DNA"/>
</dbReference>
<evidence type="ECO:0000313" key="4">
    <source>
        <dbReference type="Proteomes" id="UP000319908"/>
    </source>
</evidence>
<dbReference type="AlphaFoldDB" id="A0A5C6BY01"/>
<dbReference type="PANTHER" id="PTHR40469">
    <property type="entry name" value="SECRETED GLYCOSYL HYDROLASE"/>
    <property type="match status" value="1"/>
</dbReference>
<organism evidence="3 4">
    <name type="scientific">Allorhodopirellula heiligendammensis</name>
    <dbReference type="NCBI Taxonomy" id="2714739"/>
    <lineage>
        <taxon>Bacteria</taxon>
        <taxon>Pseudomonadati</taxon>
        <taxon>Planctomycetota</taxon>
        <taxon>Planctomycetia</taxon>
        <taxon>Pirellulales</taxon>
        <taxon>Pirellulaceae</taxon>
        <taxon>Allorhodopirellula</taxon>
    </lineage>
</organism>
<evidence type="ECO:0000313" key="3">
    <source>
        <dbReference type="EMBL" id="TWU16662.1"/>
    </source>
</evidence>
<reference evidence="3 4" key="1">
    <citation type="journal article" date="2020" name="Antonie Van Leeuwenhoek">
        <title>Rhodopirellula heiligendammensis sp. nov., Rhodopirellula pilleata sp. nov., and Rhodopirellula solitaria sp. nov. isolated from natural or artificial marine surfaces in Northern Germany and California, USA, and emended description of the genus Rhodopirellula.</title>
        <authorList>
            <person name="Kallscheuer N."/>
            <person name="Wiegand S."/>
            <person name="Jogler M."/>
            <person name="Boedeker C."/>
            <person name="Peeters S.H."/>
            <person name="Rast P."/>
            <person name="Heuer A."/>
            <person name="Jetten M.S.M."/>
            <person name="Rohde M."/>
            <person name="Jogler C."/>
        </authorList>
    </citation>
    <scope>NUCLEOTIDE SEQUENCE [LARGE SCALE GENOMIC DNA]</scope>
    <source>
        <strain evidence="3 4">Poly21</strain>
    </source>
</reference>
<proteinExistence type="predicted"/>
<sequence length="316" mass="34903">MITLPRLLIVLTLFPLALWTNRVTAQDSVDPWQKKKSEVFKPLTDDTKQAILDAVPQAPTVKPQAARKILVFYRCEGFIHGSIPHANEAIRAMAEKTRAFDVDFADTYDVFTPENLQQYDLVLLNNTTGMQFQKPSQQNALLDFIAAGKGLAGIHAASDNFGDFPKCRALIGGQFGGHPWGAGGNWAFKLDDPDHALNRAFGGHGFWHRDEIYQYQPSTYQGPQVLRLLVSLDMNQADVANRIADGPREVPVSWIRTAGDGRIFYTNFGHRNETFENPAMLSHILDGIQYAIGDLSADATPTADAGDLQPALAPNK</sequence>
<dbReference type="InterPro" id="IPR029010">
    <property type="entry name" value="ThuA-like"/>
</dbReference>
<feature type="chain" id="PRO_5022926486" evidence="1">
    <location>
        <begin position="26"/>
        <end position="316"/>
    </location>
</feature>
<feature type="signal peptide" evidence="1">
    <location>
        <begin position="1"/>
        <end position="25"/>
    </location>
</feature>
<dbReference type="InterPro" id="IPR029062">
    <property type="entry name" value="Class_I_gatase-like"/>
</dbReference>
<accession>A0A5C6BY01</accession>
<keyword evidence="1" id="KW-0732">Signal</keyword>
<dbReference type="InterPro" id="IPR001202">
    <property type="entry name" value="WW_dom"/>
</dbReference>
<name>A0A5C6BY01_9BACT</name>
<dbReference type="OrthoDB" id="9785923at2"/>
<dbReference type="Pfam" id="PF06283">
    <property type="entry name" value="ThuA"/>
    <property type="match status" value="1"/>
</dbReference>
<dbReference type="RefSeq" id="WP_146408265.1">
    <property type="nucleotide sequence ID" value="NZ_SJPU01000002.1"/>
</dbReference>
<dbReference type="SUPFAM" id="SSF52317">
    <property type="entry name" value="Class I glutamine amidotransferase-like"/>
    <property type="match status" value="1"/>
</dbReference>
<dbReference type="Proteomes" id="UP000319908">
    <property type="component" value="Unassembled WGS sequence"/>
</dbReference>
<gene>
    <name evidence="3" type="ORF">Poly21_38670</name>
</gene>
<dbReference type="PROSITE" id="PS01159">
    <property type="entry name" value="WW_DOMAIN_1"/>
    <property type="match status" value="1"/>
</dbReference>
<feature type="domain" description="WW" evidence="2">
    <location>
        <begin position="254"/>
        <end position="278"/>
    </location>
</feature>
<evidence type="ECO:0000256" key="1">
    <source>
        <dbReference type="SAM" id="SignalP"/>
    </source>
</evidence>
<dbReference type="PANTHER" id="PTHR40469:SF2">
    <property type="entry name" value="GALACTOSE-BINDING DOMAIN-LIKE SUPERFAMILY PROTEIN"/>
    <property type="match status" value="1"/>
</dbReference>
<comment type="caution">
    <text evidence="3">The sequence shown here is derived from an EMBL/GenBank/DDBJ whole genome shotgun (WGS) entry which is preliminary data.</text>
</comment>
<evidence type="ECO:0000259" key="2">
    <source>
        <dbReference type="PROSITE" id="PS01159"/>
    </source>
</evidence>